<evidence type="ECO:0000256" key="3">
    <source>
        <dbReference type="ARBA" id="ARBA00023242"/>
    </source>
</evidence>
<feature type="coiled-coil region" evidence="4">
    <location>
        <begin position="158"/>
        <end position="188"/>
    </location>
</feature>
<evidence type="ECO:0000256" key="4">
    <source>
        <dbReference type="SAM" id="Coils"/>
    </source>
</evidence>
<dbReference type="EMBL" id="CAAALY010268188">
    <property type="protein sequence ID" value="VEL41166.1"/>
    <property type="molecule type" value="Genomic_DNA"/>
</dbReference>
<dbReference type="OrthoDB" id="5575062at2759"/>
<evidence type="ECO:0000313" key="7">
    <source>
        <dbReference type="Proteomes" id="UP000784294"/>
    </source>
</evidence>
<dbReference type="AlphaFoldDB" id="A0A448XNQ6"/>
<keyword evidence="2" id="KW-0067">ATP-binding</keyword>
<keyword evidence="3" id="KW-0539">Nucleus</keyword>
<dbReference type="GO" id="GO:0005524">
    <property type="term" value="F:ATP binding"/>
    <property type="evidence" value="ECO:0007669"/>
    <property type="project" value="UniProtKB-KW"/>
</dbReference>
<accession>A0A448XNQ6</accession>
<proteinExistence type="predicted"/>
<sequence length="204" mass="22881">MSALDKMKIWEERARAPFQDPPANSKLSWHRLYDLVQTKDPAINPAFYYALRDTLVTETLDDASIIAFDRMKRFRVVTLQAQSGTAVRTSLFTLTLRHCKNQGQLIEVSGAMSGGGFRPLSGRIATDITQVCTSGTIFTSKAEDLAEVDRAGDTESLLAQATRELAVIQEARVHLEELTSRLSREVKDCEKFIIRAEVSLRYIL</sequence>
<dbReference type="Gene3D" id="3.30.70.1620">
    <property type="match status" value="1"/>
</dbReference>
<dbReference type="InterPro" id="IPR010935">
    <property type="entry name" value="SMC_hinge"/>
</dbReference>
<evidence type="ECO:0000256" key="1">
    <source>
        <dbReference type="ARBA" id="ARBA00022741"/>
    </source>
</evidence>
<dbReference type="PANTHER" id="PTHR18937:SF172">
    <property type="entry name" value="STRUCTURAL MAINTENANCE OF CHROMOSOMES PROTEIN"/>
    <property type="match status" value="1"/>
</dbReference>
<evidence type="ECO:0000256" key="2">
    <source>
        <dbReference type="ARBA" id="ARBA00022840"/>
    </source>
</evidence>
<evidence type="ECO:0000259" key="5">
    <source>
        <dbReference type="Pfam" id="PF06470"/>
    </source>
</evidence>
<organism evidence="6 7">
    <name type="scientific">Protopolystoma xenopodis</name>
    <dbReference type="NCBI Taxonomy" id="117903"/>
    <lineage>
        <taxon>Eukaryota</taxon>
        <taxon>Metazoa</taxon>
        <taxon>Spiralia</taxon>
        <taxon>Lophotrochozoa</taxon>
        <taxon>Platyhelminthes</taxon>
        <taxon>Monogenea</taxon>
        <taxon>Polyopisthocotylea</taxon>
        <taxon>Polystomatidea</taxon>
        <taxon>Polystomatidae</taxon>
        <taxon>Protopolystoma</taxon>
    </lineage>
</organism>
<keyword evidence="7" id="KW-1185">Reference proteome</keyword>
<dbReference type="Pfam" id="PF06470">
    <property type="entry name" value="SMC_hinge"/>
    <property type="match status" value="1"/>
</dbReference>
<keyword evidence="4" id="KW-0175">Coiled coil</keyword>
<dbReference type="GO" id="GO:0000796">
    <property type="term" value="C:condensin complex"/>
    <property type="evidence" value="ECO:0007669"/>
    <property type="project" value="TreeGrafter"/>
</dbReference>
<keyword evidence="1" id="KW-0547">Nucleotide-binding</keyword>
<dbReference type="PANTHER" id="PTHR18937">
    <property type="entry name" value="STRUCTURAL MAINTENANCE OF CHROMOSOMES SMC FAMILY MEMBER"/>
    <property type="match status" value="1"/>
</dbReference>
<gene>
    <name evidence="6" type="ORF">PXEA_LOCUS34606</name>
</gene>
<feature type="domain" description="SMC hinge" evidence="5">
    <location>
        <begin position="21"/>
        <end position="66"/>
    </location>
</feature>
<dbReference type="InterPro" id="IPR036277">
    <property type="entry name" value="SMC_hinge_sf"/>
</dbReference>
<name>A0A448XNQ6_9PLAT</name>
<comment type="caution">
    <text evidence="6">The sequence shown here is derived from an EMBL/GenBank/DDBJ whole genome shotgun (WGS) entry which is preliminary data.</text>
</comment>
<dbReference type="GO" id="GO:0007076">
    <property type="term" value="P:mitotic chromosome condensation"/>
    <property type="evidence" value="ECO:0007669"/>
    <property type="project" value="TreeGrafter"/>
</dbReference>
<dbReference type="SUPFAM" id="SSF75553">
    <property type="entry name" value="Smc hinge domain"/>
    <property type="match status" value="1"/>
</dbReference>
<protein>
    <recommendedName>
        <fullName evidence="5">SMC hinge domain-containing protein</fullName>
    </recommendedName>
</protein>
<reference evidence="6" key="1">
    <citation type="submission" date="2018-11" db="EMBL/GenBank/DDBJ databases">
        <authorList>
            <consortium name="Pathogen Informatics"/>
        </authorList>
    </citation>
    <scope>NUCLEOTIDE SEQUENCE</scope>
</reference>
<dbReference type="Proteomes" id="UP000784294">
    <property type="component" value="Unassembled WGS sequence"/>
</dbReference>
<evidence type="ECO:0000313" key="6">
    <source>
        <dbReference type="EMBL" id="VEL41166.1"/>
    </source>
</evidence>